<comment type="caution">
    <text evidence="12">The sequence shown here is derived from an EMBL/GenBank/DDBJ whole genome shotgun (WGS) entry which is preliminary data.</text>
</comment>
<dbReference type="SMART" id="SM01373">
    <property type="entry name" value="MAGE"/>
    <property type="match status" value="1"/>
</dbReference>
<dbReference type="Gene3D" id="1.10.10.1200">
    <property type="entry name" value="MAGE homology domain, winged helix WH1 motif"/>
    <property type="match status" value="1"/>
</dbReference>
<dbReference type="Gene3D" id="3.40.50.300">
    <property type="entry name" value="P-loop containing nucleotide triphosphate hydrolases"/>
    <property type="match status" value="1"/>
</dbReference>
<dbReference type="InterPro" id="IPR041899">
    <property type="entry name" value="MAGE_WH2"/>
</dbReference>
<dbReference type="GO" id="GO:0005525">
    <property type="term" value="F:GTP binding"/>
    <property type="evidence" value="ECO:0007669"/>
    <property type="project" value="UniProtKB-KW"/>
</dbReference>
<evidence type="ECO:0000313" key="12">
    <source>
        <dbReference type="EMBL" id="TRZ10422.1"/>
    </source>
</evidence>
<evidence type="ECO:0000256" key="5">
    <source>
        <dbReference type="ARBA" id="ARBA00023134"/>
    </source>
</evidence>
<comment type="function">
    <text evidence="7">May play a role in regulating cellular proliferation.</text>
</comment>
<reference evidence="12" key="1">
    <citation type="submission" date="2019-04" db="EMBL/GenBank/DDBJ databases">
        <title>Genome assembly of Zosterops borbonicus 15179.</title>
        <authorList>
            <person name="Leroy T."/>
            <person name="Anselmetti Y."/>
            <person name="Tilak M.-K."/>
            <person name="Nabholz B."/>
        </authorList>
    </citation>
    <scope>NUCLEOTIDE SEQUENCE</scope>
    <source>
        <strain evidence="12">HGM_15179</strain>
        <tissue evidence="12">Muscle</tissue>
    </source>
</reference>
<dbReference type="SUPFAM" id="SSF52540">
    <property type="entry name" value="P-loop containing nucleoside triphosphate hydrolases"/>
    <property type="match status" value="1"/>
</dbReference>
<dbReference type="FunFam" id="1.10.10.1210:FF:000001">
    <property type="entry name" value="melanoma-associated antigen D1"/>
    <property type="match status" value="1"/>
</dbReference>
<name>A0A8K1G2B8_9PASS</name>
<evidence type="ECO:0000256" key="3">
    <source>
        <dbReference type="ARBA" id="ARBA00022741"/>
    </source>
</evidence>
<dbReference type="InterPro" id="IPR041898">
    <property type="entry name" value="MAGE_WH1"/>
</dbReference>
<feature type="region of interest" description="Disordered" evidence="9">
    <location>
        <begin position="424"/>
        <end position="453"/>
    </location>
</feature>
<dbReference type="Gene3D" id="1.10.1580.10">
    <property type="match status" value="1"/>
</dbReference>
<evidence type="ECO:0000259" key="11">
    <source>
        <dbReference type="PROSITE" id="PS51721"/>
    </source>
</evidence>
<evidence type="ECO:0000313" key="13">
    <source>
        <dbReference type="Proteomes" id="UP000796761"/>
    </source>
</evidence>
<dbReference type="Proteomes" id="UP000796761">
    <property type="component" value="Unassembled WGS sequence"/>
</dbReference>
<dbReference type="PROSITE" id="PS50838">
    <property type="entry name" value="MAGE"/>
    <property type="match status" value="1"/>
</dbReference>
<dbReference type="InterPro" id="IPR027417">
    <property type="entry name" value="P-loop_NTPase"/>
</dbReference>
<accession>A0A8K1G2B8</accession>
<dbReference type="InterPro" id="IPR023179">
    <property type="entry name" value="GTP-bd_ortho_bundle_sf"/>
</dbReference>
<proteinExistence type="predicted"/>
<organism evidence="12 13">
    <name type="scientific">Zosterops borbonicus</name>
    <dbReference type="NCBI Taxonomy" id="364589"/>
    <lineage>
        <taxon>Eukaryota</taxon>
        <taxon>Metazoa</taxon>
        <taxon>Chordata</taxon>
        <taxon>Craniata</taxon>
        <taxon>Vertebrata</taxon>
        <taxon>Euteleostomi</taxon>
        <taxon>Archelosauria</taxon>
        <taxon>Archosauria</taxon>
        <taxon>Dinosauria</taxon>
        <taxon>Saurischia</taxon>
        <taxon>Theropoda</taxon>
        <taxon>Coelurosauria</taxon>
        <taxon>Aves</taxon>
        <taxon>Neognathae</taxon>
        <taxon>Neoaves</taxon>
        <taxon>Telluraves</taxon>
        <taxon>Australaves</taxon>
        <taxon>Passeriformes</taxon>
        <taxon>Sylvioidea</taxon>
        <taxon>Zosteropidae</taxon>
        <taxon>Zosterops</taxon>
    </lineage>
</organism>
<evidence type="ECO:0000256" key="4">
    <source>
        <dbReference type="ARBA" id="ARBA00023054"/>
    </source>
</evidence>
<dbReference type="OrthoDB" id="444945at2759"/>
<keyword evidence="13" id="KW-1185">Reference proteome</keyword>
<evidence type="ECO:0000259" key="10">
    <source>
        <dbReference type="PROSITE" id="PS50838"/>
    </source>
</evidence>
<dbReference type="PANTHER" id="PTHR11089">
    <property type="entry name" value="GTP-BINDING PROTEIN-RELATED"/>
    <property type="match status" value="1"/>
</dbReference>
<gene>
    <name evidence="12" type="ORF">HGM15179_016677</name>
</gene>
<dbReference type="InterPro" id="IPR006073">
    <property type="entry name" value="GTP-bd"/>
</dbReference>
<keyword evidence="6" id="KW-0539">Nucleus</keyword>
<evidence type="ECO:0000256" key="6">
    <source>
        <dbReference type="ARBA" id="ARBA00023242"/>
    </source>
</evidence>
<keyword evidence="3" id="KW-0547">Nucleotide-binding</keyword>
<feature type="compositionally biased region" description="Acidic residues" evidence="9">
    <location>
        <begin position="428"/>
        <end position="453"/>
    </location>
</feature>
<keyword evidence="4" id="KW-0175">Coiled coil</keyword>
<dbReference type="PROSITE" id="PS51721">
    <property type="entry name" value="G_CP"/>
    <property type="match status" value="1"/>
</dbReference>
<evidence type="ECO:0000256" key="2">
    <source>
        <dbReference type="ARBA" id="ARBA00016532"/>
    </source>
</evidence>
<sequence length="669" mass="74653">MTRSRRQVEASRKKRVQARRKRSGMKKDPGVPQLGRFAAFVRQQQSKTRQRPVLKVEKRSHLALHLADALQRQEHFQSQEKEEEEEEPPQPPQDEASLRQFGRELRKVLTASDVVLEVLDARDPQGCRSPRLEGALRPQQHLVLVLNKIDLVPRDVVAAWLKHLRAEFPAVAFKSCTQQQSRNLKQSRGSAETAPEEVLAGGACVGAERLLHILKNYGRCGEAKTSITVGVVGYPNVGKSSLINSLKRSRACVVGAMPGVTRCLQAVQLDRHIQLLDCPGVVLDSGDPPAAAPLRGALAPQRLRDPLGPACAILRRCPLQQLSELYGVPPCADPLQFLAHLARRQGRLRPGGLPDANAAAVALLRDWTSGKISYYTHPPKSRGVQLEAQILPALGPALDLEALEQGDAEALAAVPVMVTGIGLSPLSPEEEGEGEAMEDDSGDPEMTDGEDDFIPTQTERRSQDQVNQKVSELVQFLLVKDQKKIPIKRADMLKNVIREYRDAYSEIVNKAGKTLQEVFGLQLVEIDSKRHTYILINNLPCAEGKYLCRDEEKEKMGLLLIILSFIFMKGNSVKDSALWEFLHLLRVYPGRQHQVFGDVRKLVTEEFVRQKYLEITSIPLTDPQEFKYQWGPRAEKEISKKDVLNAVAKIQGKDPTFWSSQYSEAEATR</sequence>
<dbReference type="PRINTS" id="PR00326">
    <property type="entry name" value="GTP1OBG"/>
</dbReference>
<feature type="domain" description="CP-type G" evidence="11">
    <location>
        <begin position="102"/>
        <end position="284"/>
    </location>
</feature>
<feature type="compositionally biased region" description="Basic residues" evidence="9">
    <location>
        <begin position="12"/>
        <end position="24"/>
    </location>
</feature>
<protein>
    <recommendedName>
        <fullName evidence="2">Guanine nucleotide-binding protein-like 3</fullName>
    </recommendedName>
    <alternativeName>
        <fullName evidence="8">Nucleostemin-like protein</fullName>
    </alternativeName>
</protein>
<dbReference type="PANTHER" id="PTHR11089:SF33">
    <property type="entry name" value="GUANINE NUCLEOTIDE-BINDING PROTEIN-LIKE 3-LIKE PROTEIN"/>
    <property type="match status" value="1"/>
</dbReference>
<evidence type="ECO:0000256" key="1">
    <source>
        <dbReference type="ARBA" id="ARBA00004604"/>
    </source>
</evidence>
<feature type="region of interest" description="Disordered" evidence="9">
    <location>
        <begin position="1"/>
        <end position="34"/>
    </location>
</feature>
<dbReference type="FunFam" id="3.40.50.300:FF:000571">
    <property type="entry name" value="Guanine nucleotide-binding protein-like NSN1"/>
    <property type="match status" value="1"/>
</dbReference>
<comment type="subcellular location">
    <subcellularLocation>
        <location evidence="1">Nucleus</location>
        <location evidence="1">Nucleolus</location>
    </subcellularLocation>
</comment>
<dbReference type="GO" id="GO:0005730">
    <property type="term" value="C:nucleolus"/>
    <property type="evidence" value="ECO:0007669"/>
    <property type="project" value="UniProtKB-SubCell"/>
</dbReference>
<feature type="domain" description="MAGE" evidence="10">
    <location>
        <begin position="466"/>
        <end position="665"/>
    </location>
</feature>
<evidence type="ECO:0000256" key="8">
    <source>
        <dbReference type="ARBA" id="ARBA00081165"/>
    </source>
</evidence>
<feature type="compositionally biased region" description="Basic and acidic residues" evidence="9">
    <location>
        <begin position="1"/>
        <end position="11"/>
    </location>
</feature>
<dbReference type="InterPro" id="IPR030378">
    <property type="entry name" value="G_CP_dom"/>
</dbReference>
<dbReference type="InterPro" id="IPR002190">
    <property type="entry name" value="MHD_dom"/>
</dbReference>
<dbReference type="InterPro" id="IPR050755">
    <property type="entry name" value="TRAFAC_YlqF/YawG_RiboMat"/>
</dbReference>
<dbReference type="Pfam" id="PF01926">
    <property type="entry name" value="MMR_HSR1"/>
    <property type="match status" value="1"/>
</dbReference>
<evidence type="ECO:0000256" key="9">
    <source>
        <dbReference type="SAM" id="MobiDB-lite"/>
    </source>
</evidence>
<dbReference type="CDD" id="cd04178">
    <property type="entry name" value="Nucleostemin_like"/>
    <property type="match status" value="1"/>
</dbReference>
<dbReference type="AlphaFoldDB" id="A0A8K1G2B8"/>
<feature type="region of interest" description="Disordered" evidence="9">
    <location>
        <begin position="73"/>
        <end position="95"/>
    </location>
</feature>
<dbReference type="Pfam" id="PF01454">
    <property type="entry name" value="MAGE"/>
    <property type="match status" value="1"/>
</dbReference>
<keyword evidence="5" id="KW-0342">GTP-binding</keyword>
<dbReference type="Gene3D" id="1.10.10.1210">
    <property type="entry name" value="MAGE homology domain, winged helix WH2 motif"/>
    <property type="match status" value="1"/>
</dbReference>
<dbReference type="EMBL" id="SWJQ01000868">
    <property type="protein sequence ID" value="TRZ10422.1"/>
    <property type="molecule type" value="Genomic_DNA"/>
</dbReference>
<evidence type="ECO:0000256" key="7">
    <source>
        <dbReference type="ARBA" id="ARBA00059892"/>
    </source>
</evidence>